<reference evidence="1 2" key="1">
    <citation type="journal article" date="2024" name="J Genomics">
        <title>Draft genome sequencing and assembly of Favolaschia claudopus CIRM-BRFM 2984 isolated from oak limbs.</title>
        <authorList>
            <person name="Navarro D."/>
            <person name="Drula E."/>
            <person name="Chaduli D."/>
            <person name="Cazenave R."/>
            <person name="Ahrendt S."/>
            <person name="Wang J."/>
            <person name="Lipzen A."/>
            <person name="Daum C."/>
            <person name="Barry K."/>
            <person name="Grigoriev I.V."/>
            <person name="Favel A."/>
            <person name="Rosso M.N."/>
            <person name="Martin F."/>
        </authorList>
    </citation>
    <scope>NUCLEOTIDE SEQUENCE [LARGE SCALE GENOMIC DNA]</scope>
    <source>
        <strain evidence="1 2">CIRM-BRFM 2984</strain>
    </source>
</reference>
<name>A0AAW0CRA5_9AGAR</name>
<evidence type="ECO:0000313" key="1">
    <source>
        <dbReference type="EMBL" id="KAK7042449.1"/>
    </source>
</evidence>
<accession>A0AAW0CRA5</accession>
<dbReference type="InterPro" id="IPR032675">
    <property type="entry name" value="LRR_dom_sf"/>
</dbReference>
<evidence type="ECO:0000313" key="2">
    <source>
        <dbReference type="Proteomes" id="UP001362999"/>
    </source>
</evidence>
<sequence>MSGLLSLPTELLVEIIDAARDYRRNGEWPPSMPYYVLQPEHVFSHVSRHLRTVVLGAPGLWTYTEVNVWDPGSVELFKMHLELSQNCNLWVIIRELTWDEITVESQQITEALSHLVPHASRIQGLSIMSNPESMDAILAPFYCVEASCLEYLQIDGGDSVSGYVHAPMDIFQLGAPRLTNFKTRAFTPTPPLPNWLTSVRHLEIWRSEDDEDDDGSSVLAGIVSRCSQSLVYLHLDTLSLNDELIPSGSLRIPTLQTLHLLINYDADSADPLVNMLSLFDVPSVTELSLILTHGDHICALFNNLDSLLGTTTYPSVTSLSFLTDGCGCEREEGENRPQHTPISGPPIRFFPALRSLTLFGVCFTAPILQDILNPGPQQWPLRELAVSLSHTVEWDLSRIEARPMDSRTQADFDALQAVFSSLRQAVLLRREQGQELPLFKLSGLLFREDFWVNNAVDVELYHPPKRIEA</sequence>
<proteinExistence type="predicted"/>
<dbReference type="Proteomes" id="UP001362999">
    <property type="component" value="Unassembled WGS sequence"/>
</dbReference>
<gene>
    <name evidence="1" type="ORF">R3P38DRAFT_2890554</name>
</gene>
<organism evidence="1 2">
    <name type="scientific">Favolaschia claudopus</name>
    <dbReference type="NCBI Taxonomy" id="2862362"/>
    <lineage>
        <taxon>Eukaryota</taxon>
        <taxon>Fungi</taxon>
        <taxon>Dikarya</taxon>
        <taxon>Basidiomycota</taxon>
        <taxon>Agaricomycotina</taxon>
        <taxon>Agaricomycetes</taxon>
        <taxon>Agaricomycetidae</taxon>
        <taxon>Agaricales</taxon>
        <taxon>Marasmiineae</taxon>
        <taxon>Mycenaceae</taxon>
        <taxon>Favolaschia</taxon>
    </lineage>
</organism>
<dbReference type="AlphaFoldDB" id="A0AAW0CRA5"/>
<dbReference type="SUPFAM" id="SSF52047">
    <property type="entry name" value="RNI-like"/>
    <property type="match status" value="1"/>
</dbReference>
<dbReference type="Gene3D" id="3.80.10.10">
    <property type="entry name" value="Ribonuclease Inhibitor"/>
    <property type="match status" value="1"/>
</dbReference>
<protein>
    <recommendedName>
        <fullName evidence="3">F-box domain-containing protein</fullName>
    </recommendedName>
</protein>
<evidence type="ECO:0008006" key="3">
    <source>
        <dbReference type="Google" id="ProtNLM"/>
    </source>
</evidence>
<dbReference type="EMBL" id="JAWWNJ010000013">
    <property type="protein sequence ID" value="KAK7042449.1"/>
    <property type="molecule type" value="Genomic_DNA"/>
</dbReference>
<comment type="caution">
    <text evidence="1">The sequence shown here is derived from an EMBL/GenBank/DDBJ whole genome shotgun (WGS) entry which is preliminary data.</text>
</comment>
<keyword evidence="2" id="KW-1185">Reference proteome</keyword>